<reference evidence="1 2" key="4">
    <citation type="journal article" date="2010" name="Environ. Microbiol.">
        <title>The bacterial genus Collimonas: mycophagy, weathering and other adaptive solutions to life in oligotrophic soil environments.</title>
        <authorList>
            <person name="Leveau J.H."/>
            <person name="Uroz S."/>
            <person name="de Boer W."/>
        </authorList>
    </citation>
    <scope>NUCLEOTIDE SEQUENCE [LARGE SCALE GENOMIC DNA]</scope>
    <source>
        <strain evidence="1 2">Ter331</strain>
    </source>
</reference>
<dbReference type="HOGENOM" id="CLU_1388186_0_0_4"/>
<keyword evidence="2" id="KW-1185">Reference proteome</keyword>
<organism evidence="1 2">
    <name type="scientific">Collimonas fungivorans (strain Ter331)</name>
    <dbReference type="NCBI Taxonomy" id="1005048"/>
    <lineage>
        <taxon>Bacteria</taxon>
        <taxon>Pseudomonadati</taxon>
        <taxon>Pseudomonadota</taxon>
        <taxon>Betaproteobacteria</taxon>
        <taxon>Burkholderiales</taxon>
        <taxon>Oxalobacteraceae</taxon>
        <taxon>Collimonas</taxon>
    </lineage>
</organism>
<dbReference type="KEGG" id="cfu:CFU_0918"/>
<dbReference type="Proteomes" id="UP000008392">
    <property type="component" value="Chromosome"/>
</dbReference>
<accession>G0AIG7</accession>
<evidence type="ECO:0000313" key="1">
    <source>
        <dbReference type="EMBL" id="AEK60750.1"/>
    </source>
</evidence>
<dbReference type="AlphaFoldDB" id="G0AIG7"/>
<reference evidence="2" key="6">
    <citation type="submission" date="2011-05" db="EMBL/GenBank/DDBJ databases">
        <title>Complete sequence of Collimonas fungivorans Ter331.</title>
        <authorList>
            <person name="Leveau J.H."/>
        </authorList>
    </citation>
    <scope>NUCLEOTIDE SEQUENCE [LARGE SCALE GENOMIC DNA]</scope>
    <source>
        <strain evidence="2">Ter331</strain>
    </source>
</reference>
<dbReference type="EMBL" id="CP002745">
    <property type="protein sequence ID" value="AEK60750.1"/>
    <property type="molecule type" value="Genomic_DNA"/>
</dbReference>
<proteinExistence type="predicted"/>
<protein>
    <submittedName>
        <fullName evidence="1">Uncharacterized protein</fullName>
    </submittedName>
</protein>
<sequence>MDDFPHEIFTARCLLNSKPRPASLVRRRFALEQIAVRCQGIHGQYTFAQHCKSVWCIDRTRANADTGSWNKEAVNAVACATQRLARMTEVRLVPEMHPRLVRCFNLHSQVGQRIINTCLHIPFGRLAQIVGIEVKQIIVFDIRFWCTAGLQIPDRLEEAPRDQPRIRERQGIPAIEDNAIAVVGQDSGEKMVLHHN</sequence>
<reference evidence="1 2" key="2">
    <citation type="journal article" date="2006" name="J. Microbiol. Methods">
        <title>Genomic flank-sequencing of plasposon insertion sites for rapid identification of functional genes.</title>
        <authorList>
            <person name="Leveau J.H."/>
            <person name="Gerards S."/>
            <person name="Fritsche K."/>
            <person name="Zondag G."/>
            <person name="van Veen J.A."/>
        </authorList>
    </citation>
    <scope>NUCLEOTIDE SEQUENCE [LARGE SCALE GENOMIC DNA]</scope>
    <source>
        <strain evidence="1 2">Ter331</strain>
    </source>
</reference>
<reference evidence="1 2" key="3">
    <citation type="journal article" date="2008" name="FEMS Microbiol. Ecol.">
        <title>Identification and characterization of genes underlying chitinolysis in Collimonas fungivorans Ter331.</title>
        <authorList>
            <person name="Fritsche K."/>
            <person name="de Boer W."/>
            <person name="Gerards S."/>
            <person name="van den Berg M."/>
            <person name="van Veen J.A."/>
            <person name="Leveau J.H."/>
        </authorList>
    </citation>
    <scope>NUCLEOTIDE SEQUENCE [LARGE SCALE GENOMIC DNA]</scope>
    <source>
        <strain evidence="1 2">Ter331</strain>
    </source>
</reference>
<gene>
    <name evidence="1" type="ordered locus">CFU_0918</name>
</gene>
<evidence type="ECO:0000313" key="2">
    <source>
        <dbReference type="Proteomes" id="UP000008392"/>
    </source>
</evidence>
<reference evidence="1 2" key="5">
    <citation type="journal article" date="2011" name="ISME J.">
        <title>Dual transcriptional profiling of a bacterial/fungal confrontation: Collimonas fungivorans versus Aspergillus niger.</title>
        <authorList>
            <person name="Mela F."/>
            <person name="Fritsche K."/>
            <person name="de Boer W."/>
            <person name="van Veen J.A."/>
            <person name="de Graaff L.H."/>
            <person name="van den Berg M."/>
            <person name="Leveau J.H."/>
        </authorList>
    </citation>
    <scope>NUCLEOTIDE SEQUENCE [LARGE SCALE GENOMIC DNA]</scope>
    <source>
        <strain evidence="1 2">Ter331</strain>
    </source>
</reference>
<dbReference type="eggNOG" id="ENOG502ZMIK">
    <property type="taxonomic scope" value="Bacteria"/>
</dbReference>
<reference evidence="1 2" key="1">
    <citation type="journal article" date="2004" name="Environ. Microbiol.">
        <title>Phylogeny-function analysis of (meta)genomic libraries: screening for expression of ribosomal RNA genes by large-insert library fluorescent in situ hybridization (LIL-FISH).</title>
        <authorList>
            <person name="Leveau J.H."/>
            <person name="Gerards S."/>
            <person name="de Boer W."/>
            <person name="van Veen J.A."/>
        </authorList>
    </citation>
    <scope>NUCLEOTIDE SEQUENCE [LARGE SCALE GENOMIC DNA]</scope>
    <source>
        <strain evidence="1 2">Ter331</strain>
    </source>
</reference>
<name>G0AIG7_COLFT</name>